<gene>
    <name evidence="2" type="ORF">EDD36DRAFT_463195</name>
</gene>
<keyword evidence="3" id="KW-1185">Reference proteome</keyword>
<accession>A0AAN6IFM6</accession>
<sequence>MSVPSQCVSLAQLDLMSDWSSEETSPSTYSVASYSSLDVWRTSKCDSPNKSFYGASPRESEEDSDSMHAAAQVRSQPTRRRSLVYDNLTSRAARTPIRHVSTLSDCNVKKPKHKSMSHPASIDWFFSTFLSAATITDNERCLLEELVPESVVDALSVEAVAETRLAKSRSVSARSCEPPSTWLDPVFERKRRRRTSCKTWHFEADKHQTELDARFVDCSATADQRWEQPKVFRT</sequence>
<organism evidence="2 3">
    <name type="scientific">Exophiala viscosa</name>
    <dbReference type="NCBI Taxonomy" id="2486360"/>
    <lineage>
        <taxon>Eukaryota</taxon>
        <taxon>Fungi</taxon>
        <taxon>Dikarya</taxon>
        <taxon>Ascomycota</taxon>
        <taxon>Pezizomycotina</taxon>
        <taxon>Eurotiomycetes</taxon>
        <taxon>Chaetothyriomycetidae</taxon>
        <taxon>Chaetothyriales</taxon>
        <taxon>Herpotrichiellaceae</taxon>
        <taxon>Exophiala</taxon>
    </lineage>
</organism>
<dbReference type="Proteomes" id="UP001203852">
    <property type="component" value="Unassembled WGS sequence"/>
</dbReference>
<dbReference type="EMBL" id="MU404352">
    <property type="protein sequence ID" value="KAI1615696.1"/>
    <property type="molecule type" value="Genomic_DNA"/>
</dbReference>
<proteinExistence type="predicted"/>
<evidence type="ECO:0000313" key="2">
    <source>
        <dbReference type="EMBL" id="KAI1615696.1"/>
    </source>
</evidence>
<protein>
    <submittedName>
        <fullName evidence="2">Uncharacterized protein</fullName>
    </submittedName>
</protein>
<dbReference type="AlphaFoldDB" id="A0AAN6IFM6"/>
<feature type="region of interest" description="Disordered" evidence="1">
    <location>
        <begin position="43"/>
        <end position="79"/>
    </location>
</feature>
<name>A0AAN6IFM6_9EURO</name>
<evidence type="ECO:0000313" key="3">
    <source>
        <dbReference type="Proteomes" id="UP001203852"/>
    </source>
</evidence>
<evidence type="ECO:0000256" key="1">
    <source>
        <dbReference type="SAM" id="MobiDB-lite"/>
    </source>
</evidence>
<comment type="caution">
    <text evidence="2">The sequence shown here is derived from an EMBL/GenBank/DDBJ whole genome shotgun (WGS) entry which is preliminary data.</text>
</comment>
<reference evidence="2" key="1">
    <citation type="journal article" date="2022" name="bioRxiv">
        <title>Deciphering the potential niche of two novel black yeast fungi from a biological soil crust based on their genomes, phenotypes, and melanin regulation.</title>
        <authorList>
            <consortium name="DOE Joint Genome Institute"/>
            <person name="Carr E.C."/>
            <person name="Barton Q."/>
            <person name="Grambo S."/>
            <person name="Sullivan M."/>
            <person name="Renfro C.M."/>
            <person name="Kuo A."/>
            <person name="Pangilinan J."/>
            <person name="Lipzen A."/>
            <person name="Keymanesh K."/>
            <person name="Savage E."/>
            <person name="Barry K."/>
            <person name="Grigoriev I.V."/>
            <person name="Riekhof W.R."/>
            <person name="Harris S.S."/>
        </authorList>
    </citation>
    <scope>NUCLEOTIDE SEQUENCE</scope>
    <source>
        <strain evidence="2">JF 03-4F</strain>
    </source>
</reference>